<gene>
    <name evidence="1" type="ORF">EZH22_19610</name>
</gene>
<dbReference type="KEGG" id="xdi:EZH22_19610"/>
<dbReference type="EMBL" id="CP063362">
    <property type="protein sequence ID" value="QRG05288.1"/>
    <property type="molecule type" value="Genomic_DNA"/>
</dbReference>
<proteinExistence type="predicted"/>
<organism evidence="1 2">
    <name type="scientific">Xanthobacter dioxanivorans</name>
    <dbReference type="NCBI Taxonomy" id="2528964"/>
    <lineage>
        <taxon>Bacteria</taxon>
        <taxon>Pseudomonadati</taxon>
        <taxon>Pseudomonadota</taxon>
        <taxon>Alphaproteobacteria</taxon>
        <taxon>Hyphomicrobiales</taxon>
        <taxon>Xanthobacteraceae</taxon>
        <taxon>Xanthobacter</taxon>
    </lineage>
</organism>
<reference evidence="1 2" key="1">
    <citation type="submission" date="2020-10" db="EMBL/GenBank/DDBJ databases">
        <title>Degradation of 1,4-Dioxane by Xanthobacter sp. YN2, via a Novel Group-2 Soluble Di-Iron Monooxygenase.</title>
        <authorList>
            <person name="Ma F."/>
            <person name="Wang Y."/>
            <person name="Yang J."/>
            <person name="Guo H."/>
            <person name="Su D."/>
            <person name="Yu L."/>
        </authorList>
    </citation>
    <scope>NUCLEOTIDE SEQUENCE [LARGE SCALE GENOMIC DNA]</scope>
    <source>
        <strain evidence="1 2">YN2</strain>
    </source>
</reference>
<name>A0A974SIE5_9HYPH</name>
<accession>A0A974SIE5</accession>
<keyword evidence="2" id="KW-1185">Reference proteome</keyword>
<dbReference type="Proteomes" id="UP000596427">
    <property type="component" value="Chromosome"/>
</dbReference>
<protein>
    <submittedName>
        <fullName evidence="1">Uncharacterized protein</fullName>
    </submittedName>
</protein>
<evidence type="ECO:0000313" key="1">
    <source>
        <dbReference type="EMBL" id="QRG05288.1"/>
    </source>
</evidence>
<evidence type="ECO:0000313" key="2">
    <source>
        <dbReference type="Proteomes" id="UP000596427"/>
    </source>
</evidence>
<sequence length="358" mass="40073">MLFSIDEDAGSRIVGWIMPDNPASTPHVAVFAGGELKKVVSASVLRPLLREQGLHETGICGFVIDEQILSNLSEVQDLELYDDATNIRIYRRRPAAARTDLKFFRLETRLVPQAALNEPFQSLFHMTFTRLDRIPEEAVKSILGIAFTPSIFATGRLYYRAYEPLLRDRGFKCSVLVRDPFEELAEQLLVLRWGVKTPNLAYSVLNEAYRPLVESLSRANVQEMGDLQTWIGTLTPFERSLIASPLARLLTCRGSDDQLETTAVENALDILSEMDVVGLSSEVEAYWDTLAAVLEIPLPEVPPLSWSRQVKELEAQVREWPVVHDLLAADVQLFTDITEVFARADEVTEEAPVATASA</sequence>
<dbReference type="RefSeq" id="WP_203192156.1">
    <property type="nucleotide sequence ID" value="NZ_CP063362.1"/>
</dbReference>
<dbReference type="AlphaFoldDB" id="A0A974SIE5"/>